<feature type="domain" description="UspA" evidence="2">
    <location>
        <begin position="9"/>
        <end position="145"/>
    </location>
</feature>
<evidence type="ECO:0000256" key="1">
    <source>
        <dbReference type="ARBA" id="ARBA00008791"/>
    </source>
</evidence>
<name>A0A9W6KYU9_9PSEU</name>
<evidence type="ECO:0000259" key="2">
    <source>
        <dbReference type="Pfam" id="PF00582"/>
    </source>
</evidence>
<protein>
    <submittedName>
        <fullName evidence="3">Universal stress protein</fullName>
    </submittedName>
</protein>
<dbReference type="SUPFAM" id="SSF52402">
    <property type="entry name" value="Adenine nucleotide alpha hydrolases-like"/>
    <property type="match status" value="2"/>
</dbReference>
<dbReference type="AlphaFoldDB" id="A0A9W6KYU9"/>
<comment type="caution">
    <text evidence="3">The sequence shown here is derived from an EMBL/GenBank/DDBJ whole genome shotgun (WGS) entry which is preliminary data.</text>
</comment>
<dbReference type="Proteomes" id="UP001143463">
    <property type="component" value="Unassembled WGS sequence"/>
</dbReference>
<organism evidence="3 4">
    <name type="scientific">Pseudonocardia halophobica</name>
    <dbReference type="NCBI Taxonomy" id="29401"/>
    <lineage>
        <taxon>Bacteria</taxon>
        <taxon>Bacillati</taxon>
        <taxon>Actinomycetota</taxon>
        <taxon>Actinomycetes</taxon>
        <taxon>Pseudonocardiales</taxon>
        <taxon>Pseudonocardiaceae</taxon>
        <taxon>Pseudonocardia</taxon>
    </lineage>
</organism>
<dbReference type="PANTHER" id="PTHR46553:SF3">
    <property type="entry name" value="ADENINE NUCLEOTIDE ALPHA HYDROLASES-LIKE SUPERFAMILY PROTEIN"/>
    <property type="match status" value="1"/>
</dbReference>
<evidence type="ECO:0000313" key="4">
    <source>
        <dbReference type="Proteomes" id="UP001143463"/>
    </source>
</evidence>
<gene>
    <name evidence="3" type="ORF">GCM10017577_08000</name>
</gene>
<feature type="domain" description="UspA" evidence="2">
    <location>
        <begin position="156"/>
        <end position="290"/>
    </location>
</feature>
<proteinExistence type="inferred from homology"/>
<dbReference type="InterPro" id="IPR006015">
    <property type="entry name" value="Universal_stress_UspA"/>
</dbReference>
<reference evidence="3" key="1">
    <citation type="journal article" date="2014" name="Int. J. Syst. Evol. Microbiol.">
        <title>Complete genome sequence of Corynebacterium casei LMG S-19264T (=DSM 44701T), isolated from a smear-ripened cheese.</title>
        <authorList>
            <consortium name="US DOE Joint Genome Institute (JGI-PGF)"/>
            <person name="Walter F."/>
            <person name="Albersmeier A."/>
            <person name="Kalinowski J."/>
            <person name="Ruckert C."/>
        </authorList>
    </citation>
    <scope>NUCLEOTIDE SEQUENCE</scope>
    <source>
        <strain evidence="3">VKM Ac-1069</strain>
    </source>
</reference>
<accession>A0A9W6KYU9</accession>
<keyword evidence="4" id="KW-1185">Reference proteome</keyword>
<dbReference type="Gene3D" id="3.40.50.620">
    <property type="entry name" value="HUPs"/>
    <property type="match status" value="2"/>
</dbReference>
<dbReference type="Pfam" id="PF00582">
    <property type="entry name" value="Usp"/>
    <property type="match status" value="2"/>
</dbReference>
<reference evidence="3" key="2">
    <citation type="submission" date="2023-01" db="EMBL/GenBank/DDBJ databases">
        <authorList>
            <person name="Sun Q."/>
            <person name="Evtushenko L."/>
        </authorList>
    </citation>
    <scope>NUCLEOTIDE SEQUENCE</scope>
    <source>
        <strain evidence="3">VKM Ac-1069</strain>
    </source>
</reference>
<sequence length="300" mass="30863">MSVTARTAVVVGVDGSDTALAAVRWAAVEAEGRGAPLRLVAAVVWRTYHPRTLALAAEYERQVLTQAAEKDLQAAVEVARQTAPELDITTEVRAGGAPAVLREESATAQLVVVGSRGRGGFVGLLLGSVAIAVAAQAAGPVVVVRGDGAPRDTAAPIVVGVDDSPHGEAALGFAFDEAARTRAPLVAVRAWGDPVHDPYLAGLIDWHAVETDERRLLDECLAARTAEHPEVPVERVLLRDPPAAALVARSRGAGLVVVGSRGRGTVRGALLGSVSQAVLPHAAAPVAIVRPEAGAAQPTR</sequence>
<dbReference type="InterPro" id="IPR014729">
    <property type="entry name" value="Rossmann-like_a/b/a_fold"/>
</dbReference>
<dbReference type="PRINTS" id="PR01438">
    <property type="entry name" value="UNVRSLSTRESS"/>
</dbReference>
<evidence type="ECO:0000313" key="3">
    <source>
        <dbReference type="EMBL" id="GLL09660.1"/>
    </source>
</evidence>
<dbReference type="RefSeq" id="WP_037039938.1">
    <property type="nucleotide sequence ID" value="NZ_BAAAUZ010000013.1"/>
</dbReference>
<dbReference type="InterPro" id="IPR006016">
    <property type="entry name" value="UspA"/>
</dbReference>
<comment type="similarity">
    <text evidence="1">Belongs to the universal stress protein A family.</text>
</comment>
<dbReference type="EMBL" id="BSFQ01000002">
    <property type="protein sequence ID" value="GLL09660.1"/>
    <property type="molecule type" value="Genomic_DNA"/>
</dbReference>
<dbReference type="PANTHER" id="PTHR46553">
    <property type="entry name" value="ADENINE NUCLEOTIDE ALPHA HYDROLASES-LIKE SUPERFAMILY PROTEIN"/>
    <property type="match status" value="1"/>
</dbReference>